<feature type="transmembrane region" description="Helical" evidence="1">
    <location>
        <begin position="31"/>
        <end position="49"/>
    </location>
</feature>
<keyword evidence="3" id="KW-1185">Reference proteome</keyword>
<dbReference type="EMBL" id="VLKH01000005">
    <property type="protein sequence ID" value="TWH79911.1"/>
    <property type="molecule type" value="Genomic_DNA"/>
</dbReference>
<sequence length="108" mass="12972">MYKYFYIVRMWVNVLLIGTLNFFIFFDDVDYAVYSLAAIVVTQILFALTKKYKFPQEHEEKNNKVLQILMILLLWAGLYVNRLFLLGAWIIYVVIEAIMYVAVKEYFY</sequence>
<accession>A0A562J9N1</accession>
<evidence type="ECO:0000313" key="3">
    <source>
        <dbReference type="Proteomes" id="UP000315343"/>
    </source>
</evidence>
<dbReference type="RefSeq" id="WP_145083369.1">
    <property type="nucleotide sequence ID" value="NZ_VLKH01000005.1"/>
</dbReference>
<proteinExistence type="predicted"/>
<feature type="transmembrane region" description="Helical" evidence="1">
    <location>
        <begin position="7"/>
        <end position="25"/>
    </location>
</feature>
<keyword evidence="1" id="KW-1133">Transmembrane helix</keyword>
<dbReference type="AlphaFoldDB" id="A0A562J9N1"/>
<dbReference type="Proteomes" id="UP000315343">
    <property type="component" value="Unassembled WGS sequence"/>
</dbReference>
<keyword evidence="1" id="KW-0812">Transmembrane</keyword>
<comment type="caution">
    <text evidence="2">The sequence shown here is derived from an EMBL/GenBank/DDBJ whole genome shotgun (WGS) entry which is preliminary data.</text>
</comment>
<gene>
    <name evidence="2" type="ORF">LY60_02231</name>
</gene>
<name>A0A562J9N1_9FIRM</name>
<evidence type="ECO:0000313" key="2">
    <source>
        <dbReference type="EMBL" id="TWH79911.1"/>
    </source>
</evidence>
<keyword evidence="1" id="KW-0472">Membrane</keyword>
<reference evidence="2 3" key="1">
    <citation type="submission" date="2019-07" db="EMBL/GenBank/DDBJ databases">
        <title>Genomic Encyclopedia of Type Strains, Phase I: the one thousand microbial genomes (KMG-I) project.</title>
        <authorList>
            <person name="Kyrpides N."/>
        </authorList>
    </citation>
    <scope>NUCLEOTIDE SEQUENCE [LARGE SCALE GENOMIC DNA]</scope>
    <source>
        <strain evidence="2 3">DSM 13558</strain>
    </source>
</reference>
<evidence type="ECO:0000256" key="1">
    <source>
        <dbReference type="SAM" id="Phobius"/>
    </source>
</evidence>
<organism evidence="2 3">
    <name type="scientific">Sedimentibacter saalensis</name>
    <dbReference type="NCBI Taxonomy" id="130788"/>
    <lineage>
        <taxon>Bacteria</taxon>
        <taxon>Bacillati</taxon>
        <taxon>Bacillota</taxon>
        <taxon>Tissierellia</taxon>
        <taxon>Sedimentibacter</taxon>
    </lineage>
</organism>
<protein>
    <submittedName>
        <fullName evidence="2">Uncharacterized protein</fullName>
    </submittedName>
</protein>